<evidence type="ECO:0000256" key="8">
    <source>
        <dbReference type="ARBA" id="ARBA00023004"/>
    </source>
</evidence>
<gene>
    <name evidence="16" type="primary">Pah</name>
</gene>
<feature type="domain" description="ACT" evidence="15">
    <location>
        <begin position="27"/>
        <end position="111"/>
    </location>
</feature>
<dbReference type="CDD" id="cd03347">
    <property type="entry name" value="eu_PheOH"/>
    <property type="match status" value="1"/>
</dbReference>
<feature type="binding site" evidence="12">
    <location>
        <position position="281"/>
    </location>
    <ligand>
        <name>Fe cation</name>
        <dbReference type="ChEBI" id="CHEBI:24875"/>
    </ligand>
</feature>
<evidence type="ECO:0000256" key="11">
    <source>
        <dbReference type="ARBA" id="ARBA00029922"/>
    </source>
</evidence>
<dbReference type="InterPro" id="IPR041912">
    <property type="entry name" value="Euk_PheOH_cat"/>
</dbReference>
<dbReference type="PIRSF" id="PIRSF000336">
    <property type="entry name" value="TH"/>
    <property type="match status" value="1"/>
</dbReference>
<dbReference type="PROSITE" id="PS51410">
    <property type="entry name" value="BH4_AAA_HYDROXYL_2"/>
    <property type="match status" value="1"/>
</dbReference>
<dbReference type="GO" id="GO:0006559">
    <property type="term" value="P:L-phenylalanine catabolic process"/>
    <property type="evidence" value="ECO:0007669"/>
    <property type="project" value="UniProtKB-UniPathway"/>
</dbReference>
<comment type="similarity">
    <text evidence="4">Belongs to the biopterin-dependent aromatic amino acid hydroxylase family.</text>
</comment>
<dbReference type="InterPro" id="IPR018301">
    <property type="entry name" value="ArAA_hydroxylase_Fe/CU_BS"/>
</dbReference>
<dbReference type="PROSITE" id="PS51671">
    <property type="entry name" value="ACT"/>
    <property type="match status" value="1"/>
</dbReference>
<dbReference type="EMBL" id="LR788771">
    <property type="protein sequence ID" value="CAB3264633.1"/>
    <property type="molecule type" value="mRNA"/>
</dbReference>
<dbReference type="AlphaFoldDB" id="A0A6F9DNS3"/>
<dbReference type="PANTHER" id="PTHR11473:SF24">
    <property type="entry name" value="PHENYLALANINE-4-HYDROXYLASE"/>
    <property type="match status" value="1"/>
</dbReference>
<evidence type="ECO:0000256" key="3">
    <source>
        <dbReference type="ARBA" id="ARBA00005088"/>
    </source>
</evidence>
<evidence type="ECO:0000256" key="10">
    <source>
        <dbReference type="ARBA" id="ARBA00023232"/>
    </source>
</evidence>
<dbReference type="PROSITE" id="PS00367">
    <property type="entry name" value="BH4_AAA_HYDROXYL_1"/>
    <property type="match status" value="1"/>
</dbReference>
<keyword evidence="8 12" id="KW-0408">Iron</keyword>
<dbReference type="InterPro" id="IPR045865">
    <property type="entry name" value="ACT-like_dom_sf"/>
</dbReference>
<feature type="binding site" evidence="12">
    <location>
        <position position="321"/>
    </location>
    <ligand>
        <name>Fe cation</name>
        <dbReference type="ChEBI" id="CHEBI:24875"/>
    </ligand>
</feature>
<sequence length="443" mass="50395">MDGGSESTASVDQTSYVKDVQHKPVSSLMFSVKEGVGTLAGALKIFKKHGVSLNYIESRVSQSKTDSYEFVVTCQNVNGQMNDVIAQLKSDLKSEVLLLTSDKKNKDGTPWFPRRIEDLDHFANQILSYGSELDSDHPGFTDPVYRKRRKEFADIAFNYKHGQPIPSVKYTDEEVKTWNTIFTNLKNLFPTHACREFNRVFPLLEEHCGYKVDNIPQLEDISKFLQKTTGFRLRPVAGLLSSRDFLAGLAFRVFHSTQYIRHHSKPLYTPEPDICHELIGHVPLFADPSFAQFSQEIGLVSLGAPDDWIQKLATCYWFTVEFGLCRQNGEIKAYGAGLLSSFGELQYCLSDKPELRDFDPIKTAVQTYPITQYQPIYYVADCFESAKNKMQALCEKIPRPFAVRYNPYTQSVEVIDSKEKLLHLADSMRGEFNVLRDAVSRIN</sequence>
<keyword evidence="7" id="KW-0560">Oxidoreductase</keyword>
<proteinExistence type="evidence at transcript level"/>
<feature type="domain" description="Biopterin-dependent aromatic amino acid hydroxylase family profile" evidence="14">
    <location>
        <begin position="97"/>
        <end position="443"/>
    </location>
</feature>
<evidence type="ECO:0000259" key="15">
    <source>
        <dbReference type="PROSITE" id="PS51671"/>
    </source>
</evidence>
<evidence type="ECO:0000256" key="7">
    <source>
        <dbReference type="ARBA" id="ARBA00023002"/>
    </source>
</evidence>
<feature type="binding site" evidence="12">
    <location>
        <position position="276"/>
    </location>
    <ligand>
        <name>Fe cation</name>
        <dbReference type="ChEBI" id="CHEBI:24875"/>
    </ligand>
</feature>
<dbReference type="InterPro" id="IPR005961">
    <property type="entry name" value="Phe-4-hydroxylase_tetra"/>
</dbReference>
<dbReference type="FunFam" id="1.10.800.10:FF:000004">
    <property type="entry name" value="Tyrosine 3-monooxygenase"/>
    <property type="match status" value="1"/>
</dbReference>
<dbReference type="SUPFAM" id="SSF56534">
    <property type="entry name" value="Aromatic aminoacid monoxygenases, catalytic and oligomerization domains"/>
    <property type="match status" value="1"/>
</dbReference>
<name>A0A6F9DNS3_9ASCI</name>
<dbReference type="PANTHER" id="PTHR11473">
    <property type="entry name" value="AROMATIC AMINO ACID HYDROXYLASE"/>
    <property type="match status" value="1"/>
</dbReference>
<dbReference type="InterPro" id="IPR036951">
    <property type="entry name" value="ArAA_hydroxylase_sf"/>
</dbReference>
<dbReference type="SUPFAM" id="SSF55021">
    <property type="entry name" value="ACT-like"/>
    <property type="match status" value="1"/>
</dbReference>
<dbReference type="GO" id="GO:0005506">
    <property type="term" value="F:iron ion binding"/>
    <property type="evidence" value="ECO:0007669"/>
    <property type="project" value="InterPro"/>
</dbReference>
<accession>A0A6F9DNS3</accession>
<evidence type="ECO:0000256" key="4">
    <source>
        <dbReference type="ARBA" id="ARBA00009712"/>
    </source>
</evidence>
<keyword evidence="9" id="KW-0503">Monooxygenase</keyword>
<dbReference type="GO" id="GO:0004505">
    <property type="term" value="F:phenylalanine 4-monooxygenase activity"/>
    <property type="evidence" value="ECO:0007669"/>
    <property type="project" value="UniProtKB-EC"/>
</dbReference>
<dbReference type="InterPro" id="IPR036329">
    <property type="entry name" value="Aro-AA_hydroxylase_C_sf"/>
</dbReference>
<dbReference type="NCBIfam" id="TIGR01268">
    <property type="entry name" value="Phe4hydrox_tetr"/>
    <property type="match status" value="1"/>
</dbReference>
<comment type="pathway">
    <text evidence="3">Amino-acid degradation; L-phenylalanine degradation; acetoacetate and fumarate from L-phenylalanine: step 1/6.</text>
</comment>
<protein>
    <recommendedName>
        <fullName evidence="5">phenylalanine 4-monooxygenase</fullName>
        <ecNumber evidence="5">1.14.16.1</ecNumber>
    </recommendedName>
    <alternativeName>
        <fullName evidence="11">Phe-4-monooxygenase</fullName>
    </alternativeName>
</protein>
<evidence type="ECO:0000259" key="14">
    <source>
        <dbReference type="PROSITE" id="PS51410"/>
    </source>
</evidence>
<comment type="cofactor">
    <cofactor evidence="2 13">
        <name>Fe(2+)</name>
        <dbReference type="ChEBI" id="CHEBI:29033"/>
    </cofactor>
</comment>
<dbReference type="InterPro" id="IPR019773">
    <property type="entry name" value="Tyrosine_3-monooxygenase-like"/>
</dbReference>
<dbReference type="GO" id="GO:0046189">
    <property type="term" value="P:phenol-containing compound biosynthetic process"/>
    <property type="evidence" value="ECO:0007669"/>
    <property type="project" value="UniProtKB-ARBA"/>
</dbReference>
<keyword evidence="10" id="KW-0585">Phenylalanine catabolism</keyword>
<keyword evidence="6 12" id="KW-0479">Metal-binding</keyword>
<dbReference type="UniPathway" id="UPA00139">
    <property type="reaction ID" value="UER00337"/>
</dbReference>
<evidence type="ECO:0000256" key="13">
    <source>
        <dbReference type="PIRSR" id="PIRSR601273-2"/>
    </source>
</evidence>
<dbReference type="InterPro" id="IPR001273">
    <property type="entry name" value="ArAA_hydroxylase"/>
</dbReference>
<dbReference type="Pfam" id="PF00351">
    <property type="entry name" value="Biopterin_H"/>
    <property type="match status" value="1"/>
</dbReference>
<evidence type="ECO:0000256" key="1">
    <source>
        <dbReference type="ARBA" id="ARBA00001060"/>
    </source>
</evidence>
<comment type="catalytic activity">
    <reaction evidence="1">
        <text>(6R)-L-erythro-5,6,7,8-tetrahydrobiopterin + L-phenylalanine + O2 = (4aS,6R)-4a-hydroxy-L-erythro-5,6,7,8-tetrahydrobiopterin + L-tyrosine</text>
        <dbReference type="Rhea" id="RHEA:20273"/>
        <dbReference type="ChEBI" id="CHEBI:15379"/>
        <dbReference type="ChEBI" id="CHEBI:15642"/>
        <dbReference type="ChEBI" id="CHEBI:58095"/>
        <dbReference type="ChEBI" id="CHEBI:58315"/>
        <dbReference type="ChEBI" id="CHEBI:59560"/>
        <dbReference type="EC" id="1.14.16.1"/>
    </reaction>
</comment>
<dbReference type="InterPro" id="IPR019774">
    <property type="entry name" value="Aromatic-AA_hydroxylase_C"/>
</dbReference>
<evidence type="ECO:0000256" key="12">
    <source>
        <dbReference type="PIRSR" id="PIRSR000336-1"/>
    </source>
</evidence>
<dbReference type="InterPro" id="IPR002912">
    <property type="entry name" value="ACT_dom"/>
</dbReference>
<evidence type="ECO:0000256" key="5">
    <source>
        <dbReference type="ARBA" id="ARBA00011995"/>
    </source>
</evidence>
<dbReference type="Gene3D" id="1.10.800.10">
    <property type="entry name" value="Aromatic amino acid hydroxylase"/>
    <property type="match status" value="1"/>
</dbReference>
<evidence type="ECO:0000256" key="9">
    <source>
        <dbReference type="ARBA" id="ARBA00023033"/>
    </source>
</evidence>
<evidence type="ECO:0000256" key="2">
    <source>
        <dbReference type="ARBA" id="ARBA00001954"/>
    </source>
</evidence>
<dbReference type="PRINTS" id="PR00372">
    <property type="entry name" value="FYWHYDRXLASE"/>
</dbReference>
<evidence type="ECO:0000313" key="16">
    <source>
        <dbReference type="EMBL" id="CAB3264633.1"/>
    </source>
</evidence>
<reference evidence="16" key="1">
    <citation type="submission" date="2020-04" db="EMBL/GenBank/DDBJ databases">
        <authorList>
            <person name="Neveu A P."/>
        </authorList>
    </citation>
    <scope>NUCLEOTIDE SEQUENCE</scope>
    <source>
        <tissue evidence="16">Whole embryo</tissue>
    </source>
</reference>
<organism evidence="16">
    <name type="scientific">Phallusia mammillata</name>
    <dbReference type="NCBI Taxonomy" id="59560"/>
    <lineage>
        <taxon>Eukaryota</taxon>
        <taxon>Metazoa</taxon>
        <taxon>Chordata</taxon>
        <taxon>Tunicata</taxon>
        <taxon>Ascidiacea</taxon>
        <taxon>Phlebobranchia</taxon>
        <taxon>Ascidiidae</taxon>
        <taxon>Phallusia</taxon>
    </lineage>
</organism>
<dbReference type="EC" id="1.14.16.1" evidence="5"/>
<evidence type="ECO:0000256" key="6">
    <source>
        <dbReference type="ARBA" id="ARBA00022723"/>
    </source>
</evidence>